<evidence type="ECO:0000256" key="1">
    <source>
        <dbReference type="ARBA" id="ARBA00022441"/>
    </source>
</evidence>
<evidence type="ECO:0000313" key="9">
    <source>
        <dbReference type="Proteomes" id="UP001178507"/>
    </source>
</evidence>
<dbReference type="Gene3D" id="2.120.10.80">
    <property type="entry name" value="Kelch-type beta propeller"/>
    <property type="match status" value="2"/>
</dbReference>
<feature type="compositionally biased region" description="Low complexity" evidence="6">
    <location>
        <begin position="295"/>
        <end position="307"/>
    </location>
</feature>
<dbReference type="InterPro" id="IPR006652">
    <property type="entry name" value="Kelch_1"/>
</dbReference>
<feature type="compositionally biased region" description="Basic and acidic residues" evidence="6">
    <location>
        <begin position="102"/>
        <end position="137"/>
    </location>
</feature>
<evidence type="ECO:0000256" key="6">
    <source>
        <dbReference type="SAM" id="MobiDB-lite"/>
    </source>
</evidence>
<dbReference type="PANTHER" id="PTHR45632:SF3">
    <property type="entry name" value="KELCH-LIKE PROTEIN 32"/>
    <property type="match status" value="1"/>
</dbReference>
<keyword evidence="4" id="KW-0863">Zinc-finger</keyword>
<evidence type="ECO:0000313" key="8">
    <source>
        <dbReference type="EMBL" id="CAJ1382462.1"/>
    </source>
</evidence>
<dbReference type="SUPFAM" id="SSF117281">
    <property type="entry name" value="Kelch motif"/>
    <property type="match status" value="1"/>
</dbReference>
<sequence>MDDSPPPRRSGASPSRKAPKPGRSRAESEPGEDPNAVRPGQWAQREAYAVRAPQEAKRAEVQRSQEASERKLRELQAAKKAAGLAHVKASAGAQRLGTGAGSREDFLRALERDPRVEKAKEKRAAEEEKKRQAQLKEEERLRALAARQRVDREQDRRVNEAKERHWQVWDEAASGANRGVAAAAASGDRSGQLVGPWRSEASEFEIRRVAGGELQFRDLCGRVGFLARGGAGGAGGWEAALYQGGEELGQMRFELSGHELLTRFRTARVAAWGSAARAHRVEADRPAPTPPAAPAAPVAPARAAPPASLEPLREAGDIPGGDGRVENFRDTLIDGWQCQRCTLINHLGSVQCNACGWQPPPPQMPPAPVAQLAPKMAPQSTKETSEVLAPPPPPPPATGPERLLRWLQEQGLEEYAAAVQGEGYEDLQDLLEGDARDIDEMLTLVGAKKGHILKFRNALRRTREADQPCVRSAYRVVSTEFLPGAWRVFELSFHSSPECAGGRGARLEGGVAFGSSELAEESRWAALGSDGNRSTRGCHFNGPCLMWSGEGASAGLAAMALKKLLEIDPGRTGLTCSVHGEEARSEAYLFGGHDGESPLKLAEGFRAEAGDRVAEEGRGEWRQLPPMLARRCYASACELEGKIYVLGGSADGRTLNTFEASGRSREPGLRQVFDPESSQWQQWFAKPPMGTKRTMLAAATAEGRIYVAGGFDGIRDLASAEVYDPRTNAWSAAMDPMGVARSYHCLVAANGSVYALGGQQRQLKTEKPRAHSSVEAFELYCERWLPVPPMSVGRIGAAAAVIRNEEEELIYAPRRKDLGILLRVVGGSDGEEVLRSGEVFDVKLQRWEELPPMAYPRVGHTAFALKGRLYVLGGIDGKETGGGGGRWLPWMPQPLKTNTQKEAGCKIGPACPPYGVEGGRDPVEYEGVSITLEWMRLCVVKQPVFFWGVSKCSFAWGSPEG</sequence>
<dbReference type="EMBL" id="CAUJNA010000903">
    <property type="protein sequence ID" value="CAJ1382462.1"/>
    <property type="molecule type" value="Genomic_DNA"/>
</dbReference>
<dbReference type="Gene3D" id="1.10.150.50">
    <property type="entry name" value="Transcription Factor, Ets-1"/>
    <property type="match status" value="1"/>
</dbReference>
<dbReference type="AlphaFoldDB" id="A0AA36I838"/>
<evidence type="ECO:0000256" key="2">
    <source>
        <dbReference type="ARBA" id="ARBA00022723"/>
    </source>
</evidence>
<dbReference type="PANTHER" id="PTHR45632">
    <property type="entry name" value="LD33804P"/>
    <property type="match status" value="1"/>
</dbReference>
<comment type="caution">
    <text evidence="8">The sequence shown here is derived from an EMBL/GenBank/DDBJ whole genome shotgun (WGS) entry which is preliminary data.</text>
</comment>
<reference evidence="8" key="1">
    <citation type="submission" date="2023-08" db="EMBL/GenBank/DDBJ databases">
        <authorList>
            <person name="Chen Y."/>
            <person name="Shah S."/>
            <person name="Dougan E. K."/>
            <person name="Thang M."/>
            <person name="Chan C."/>
        </authorList>
    </citation>
    <scope>NUCLEOTIDE SEQUENCE</scope>
</reference>
<name>A0AA36I838_9DINO</name>
<gene>
    <name evidence="8" type="ORF">EVOR1521_LOCUS9829</name>
</gene>
<feature type="region of interest" description="Disordered" evidence="6">
    <location>
        <begin position="84"/>
        <end position="137"/>
    </location>
</feature>
<feature type="region of interest" description="Disordered" evidence="6">
    <location>
        <begin position="1"/>
        <end position="70"/>
    </location>
</feature>
<dbReference type="InterPro" id="IPR001876">
    <property type="entry name" value="Znf_RanBP2"/>
</dbReference>
<keyword evidence="5" id="KW-0862">Zinc</keyword>
<organism evidence="8 9">
    <name type="scientific">Effrenium voratum</name>
    <dbReference type="NCBI Taxonomy" id="2562239"/>
    <lineage>
        <taxon>Eukaryota</taxon>
        <taxon>Sar</taxon>
        <taxon>Alveolata</taxon>
        <taxon>Dinophyceae</taxon>
        <taxon>Suessiales</taxon>
        <taxon>Symbiodiniaceae</taxon>
        <taxon>Effrenium</taxon>
    </lineage>
</organism>
<accession>A0AA36I838</accession>
<dbReference type="InterPro" id="IPR015915">
    <property type="entry name" value="Kelch-typ_b-propeller"/>
</dbReference>
<keyword evidence="3" id="KW-0677">Repeat</keyword>
<proteinExistence type="predicted"/>
<protein>
    <recommendedName>
        <fullName evidence="7">RanBP2-type domain-containing protein</fullName>
    </recommendedName>
</protein>
<dbReference type="GO" id="GO:0008270">
    <property type="term" value="F:zinc ion binding"/>
    <property type="evidence" value="ECO:0007669"/>
    <property type="project" value="UniProtKB-KW"/>
</dbReference>
<evidence type="ECO:0000256" key="4">
    <source>
        <dbReference type="ARBA" id="ARBA00022771"/>
    </source>
</evidence>
<dbReference type="Pfam" id="PF01344">
    <property type="entry name" value="Kelch_1"/>
    <property type="match status" value="4"/>
</dbReference>
<feature type="region of interest" description="Disordered" evidence="6">
    <location>
        <begin position="283"/>
        <end position="307"/>
    </location>
</feature>
<feature type="compositionally biased region" description="Basic and acidic residues" evidence="6">
    <location>
        <begin position="54"/>
        <end position="70"/>
    </location>
</feature>
<keyword evidence="2" id="KW-0479">Metal-binding</keyword>
<evidence type="ECO:0000259" key="7">
    <source>
        <dbReference type="PROSITE" id="PS01358"/>
    </source>
</evidence>
<dbReference type="Gene3D" id="2.30.30.380">
    <property type="entry name" value="Zn-finger domain of Sec23/24"/>
    <property type="match status" value="1"/>
</dbReference>
<keyword evidence="9" id="KW-1185">Reference proteome</keyword>
<keyword evidence="1" id="KW-0880">Kelch repeat</keyword>
<evidence type="ECO:0000256" key="3">
    <source>
        <dbReference type="ARBA" id="ARBA00022737"/>
    </source>
</evidence>
<feature type="region of interest" description="Disordered" evidence="6">
    <location>
        <begin position="376"/>
        <end position="397"/>
    </location>
</feature>
<dbReference type="InterPro" id="IPR013761">
    <property type="entry name" value="SAM/pointed_sf"/>
</dbReference>
<dbReference type="SMART" id="SM00612">
    <property type="entry name" value="Kelch"/>
    <property type="match status" value="5"/>
</dbReference>
<evidence type="ECO:0000256" key="5">
    <source>
        <dbReference type="ARBA" id="ARBA00022833"/>
    </source>
</evidence>
<dbReference type="Proteomes" id="UP001178507">
    <property type="component" value="Unassembled WGS sequence"/>
</dbReference>
<feature type="domain" description="RanBP2-type" evidence="7">
    <location>
        <begin position="336"/>
        <end position="355"/>
    </location>
</feature>
<dbReference type="PROSITE" id="PS01358">
    <property type="entry name" value="ZF_RANBP2_1"/>
    <property type="match status" value="1"/>
</dbReference>
<dbReference type="SUPFAM" id="SSF47769">
    <property type="entry name" value="SAM/Pointed domain"/>
    <property type="match status" value="1"/>
</dbReference>